<evidence type="ECO:0000313" key="8">
    <source>
        <dbReference type="Proteomes" id="UP000315471"/>
    </source>
</evidence>
<comment type="similarity">
    <text evidence="1">Belongs to the glycosyl hydrolase 29 family.</text>
</comment>
<sequence>MSVLFSLLVMPALGYGQSATSTTENRDAYAHKSYGIFVHYGSMTPYPDGSRLKNVDEAADNFDVQGFVDDIAKMSPEYLIFTAWHLWQEPLYPSAKMTQWRGEDHSSRRDVLQELLDACDAKGIDVYFYIQPSEAHNYTAADQAAVGYVDRSTKTETYNNFLNEMIAEITDRYKTQFKGFWFDKGLSYRCTNTKRIGETIRAIMPDAVLIANTFANESADYGALETKNPKVTFGRDGYTVSMTDEESWPGYERSISFVSDRSWVAEPRGKIRYTSEQMYKFTVLQAGVNEEGGGVAWAIGPYPTKTISWNSGVLSGMTDLGAMIDAVGESIKGTVPSDSWPTAEGTTIRDLDWGIATRSADGNDEYLHVLKSPSGTTLTIDAPADGREYSSAVNLRTGNACGFSQTSSQVKITLDASDSWDSVDTVIKLIVENQPPASTADSASENLSEKSK</sequence>
<protein>
    <recommendedName>
        <fullName evidence="2">alpha-L-fucosidase</fullName>
        <ecNumber evidence="2">3.2.1.51</ecNumber>
    </recommendedName>
</protein>
<evidence type="ECO:0000256" key="3">
    <source>
        <dbReference type="ARBA" id="ARBA00022729"/>
    </source>
</evidence>
<evidence type="ECO:0000256" key="4">
    <source>
        <dbReference type="ARBA" id="ARBA00022801"/>
    </source>
</evidence>
<dbReference type="Proteomes" id="UP000315471">
    <property type="component" value="Unassembled WGS sequence"/>
</dbReference>
<accession>A0A5C6DD03</accession>
<reference evidence="7 8" key="1">
    <citation type="submission" date="2019-02" db="EMBL/GenBank/DDBJ databases">
        <title>Deep-cultivation of Planctomycetes and their phenomic and genomic characterization uncovers novel biology.</title>
        <authorList>
            <person name="Wiegand S."/>
            <person name="Jogler M."/>
            <person name="Boedeker C."/>
            <person name="Pinto D."/>
            <person name="Vollmers J."/>
            <person name="Rivas-Marin E."/>
            <person name="Kohn T."/>
            <person name="Peeters S.H."/>
            <person name="Heuer A."/>
            <person name="Rast P."/>
            <person name="Oberbeckmann S."/>
            <person name="Bunk B."/>
            <person name="Jeske O."/>
            <person name="Meyerdierks A."/>
            <person name="Storesund J.E."/>
            <person name="Kallscheuer N."/>
            <person name="Luecker S."/>
            <person name="Lage O.M."/>
            <person name="Pohl T."/>
            <person name="Merkel B.J."/>
            <person name="Hornburger P."/>
            <person name="Mueller R.-W."/>
            <person name="Bruemmer F."/>
            <person name="Labrenz M."/>
            <person name="Spormann A.M."/>
            <person name="Op Den Camp H."/>
            <person name="Overmann J."/>
            <person name="Amann R."/>
            <person name="Jetten M.S.M."/>
            <person name="Mascher T."/>
            <person name="Medema M.H."/>
            <person name="Devos D.P."/>
            <person name="Kaster A.-K."/>
            <person name="Ovreas L."/>
            <person name="Rohde M."/>
            <person name="Galperin M.Y."/>
            <person name="Jogler C."/>
        </authorList>
    </citation>
    <scope>NUCLEOTIDE SEQUENCE [LARGE SCALE GENOMIC DNA]</scope>
    <source>
        <strain evidence="7 8">Q31b</strain>
    </source>
</reference>
<dbReference type="PANTHER" id="PTHR10030">
    <property type="entry name" value="ALPHA-L-FUCOSIDASE"/>
    <property type="match status" value="1"/>
</dbReference>
<feature type="domain" description="Glycoside hydrolase family 29 N-terminal" evidence="6">
    <location>
        <begin position="59"/>
        <end position="256"/>
    </location>
</feature>
<dbReference type="InterPro" id="IPR000933">
    <property type="entry name" value="Glyco_hydro_29"/>
</dbReference>
<evidence type="ECO:0000313" key="7">
    <source>
        <dbReference type="EMBL" id="TWU34602.1"/>
    </source>
</evidence>
<evidence type="ECO:0000256" key="1">
    <source>
        <dbReference type="ARBA" id="ARBA00007951"/>
    </source>
</evidence>
<dbReference type="EC" id="3.2.1.51" evidence="2"/>
<dbReference type="Pfam" id="PF01120">
    <property type="entry name" value="Alpha_L_fucos"/>
    <property type="match status" value="1"/>
</dbReference>
<evidence type="ECO:0000256" key="2">
    <source>
        <dbReference type="ARBA" id="ARBA00012662"/>
    </source>
</evidence>
<comment type="caution">
    <text evidence="7">The sequence shown here is derived from an EMBL/GenBank/DDBJ whole genome shotgun (WGS) entry which is preliminary data.</text>
</comment>
<dbReference type="EMBL" id="SJPY01000011">
    <property type="protein sequence ID" value="TWU34602.1"/>
    <property type="molecule type" value="Genomic_DNA"/>
</dbReference>
<dbReference type="GO" id="GO:0005764">
    <property type="term" value="C:lysosome"/>
    <property type="evidence" value="ECO:0007669"/>
    <property type="project" value="TreeGrafter"/>
</dbReference>
<dbReference type="InterPro" id="IPR057739">
    <property type="entry name" value="Glyco_hydro_29_N"/>
</dbReference>
<dbReference type="AlphaFoldDB" id="A0A5C6DD03"/>
<dbReference type="Gene3D" id="3.20.20.80">
    <property type="entry name" value="Glycosidases"/>
    <property type="match status" value="1"/>
</dbReference>
<organism evidence="7 8">
    <name type="scientific">Novipirellula aureliae</name>
    <dbReference type="NCBI Taxonomy" id="2527966"/>
    <lineage>
        <taxon>Bacteria</taxon>
        <taxon>Pseudomonadati</taxon>
        <taxon>Planctomycetota</taxon>
        <taxon>Planctomycetia</taxon>
        <taxon>Pirellulales</taxon>
        <taxon>Pirellulaceae</taxon>
        <taxon>Novipirellula</taxon>
    </lineage>
</organism>
<keyword evidence="4" id="KW-0378">Hydrolase</keyword>
<evidence type="ECO:0000256" key="5">
    <source>
        <dbReference type="ARBA" id="ARBA00023295"/>
    </source>
</evidence>
<proteinExistence type="inferred from homology"/>
<keyword evidence="8" id="KW-1185">Reference proteome</keyword>
<dbReference type="GO" id="GO:0006004">
    <property type="term" value="P:fucose metabolic process"/>
    <property type="evidence" value="ECO:0007669"/>
    <property type="project" value="TreeGrafter"/>
</dbReference>
<gene>
    <name evidence="7" type="ORF">Q31b_55570</name>
</gene>
<dbReference type="SUPFAM" id="SSF51445">
    <property type="entry name" value="(Trans)glycosidases"/>
    <property type="match status" value="1"/>
</dbReference>
<dbReference type="GO" id="GO:0016139">
    <property type="term" value="P:glycoside catabolic process"/>
    <property type="evidence" value="ECO:0007669"/>
    <property type="project" value="TreeGrafter"/>
</dbReference>
<dbReference type="GO" id="GO:0004560">
    <property type="term" value="F:alpha-L-fucosidase activity"/>
    <property type="evidence" value="ECO:0007669"/>
    <property type="project" value="InterPro"/>
</dbReference>
<keyword evidence="3" id="KW-0732">Signal</keyword>
<dbReference type="InterPro" id="IPR017853">
    <property type="entry name" value="GH"/>
</dbReference>
<dbReference type="PANTHER" id="PTHR10030:SF37">
    <property type="entry name" value="ALPHA-L-FUCOSIDASE-RELATED"/>
    <property type="match status" value="1"/>
</dbReference>
<evidence type="ECO:0000259" key="6">
    <source>
        <dbReference type="Pfam" id="PF01120"/>
    </source>
</evidence>
<name>A0A5C6DD03_9BACT</name>
<keyword evidence="5" id="KW-0326">Glycosidase</keyword>